<feature type="domain" description="Anti-sigma K factor RskA C-terminal" evidence="12">
    <location>
        <begin position="95"/>
        <end position="228"/>
    </location>
</feature>
<evidence type="ECO:0000256" key="8">
    <source>
        <dbReference type="ARBA" id="ARBA00023163"/>
    </source>
</evidence>
<evidence type="ECO:0000313" key="15">
    <source>
        <dbReference type="Proteomes" id="UP001596074"/>
    </source>
</evidence>
<keyword evidence="5 11" id="KW-1133">Transmembrane helix</keyword>
<evidence type="ECO:0000259" key="12">
    <source>
        <dbReference type="Pfam" id="PF10099"/>
    </source>
</evidence>
<dbReference type="PANTHER" id="PTHR37461:SF1">
    <property type="entry name" value="ANTI-SIGMA-K FACTOR RSKA"/>
    <property type="match status" value="1"/>
</dbReference>
<comment type="caution">
    <text evidence="14">The sequence shown here is derived from an EMBL/GenBank/DDBJ whole genome shotgun (WGS) entry which is preliminary data.</text>
</comment>
<protein>
    <recommendedName>
        <fullName evidence="10">Regulator of SigK</fullName>
    </recommendedName>
    <alternativeName>
        <fullName evidence="9">Sigma-K anti-sigma factor RskA</fullName>
    </alternativeName>
</protein>
<proteinExistence type="predicted"/>
<name>A0ABW0ZTW9_9ACTN</name>
<dbReference type="EMBL" id="JBHSON010000010">
    <property type="protein sequence ID" value="MFC5745788.1"/>
    <property type="molecule type" value="Genomic_DNA"/>
</dbReference>
<dbReference type="InterPro" id="IPR051474">
    <property type="entry name" value="Anti-sigma-K/W_factor"/>
</dbReference>
<keyword evidence="15" id="KW-1185">Reference proteome</keyword>
<comment type="subcellular location">
    <subcellularLocation>
        <location evidence="2">Cell membrane</location>
    </subcellularLocation>
    <subcellularLocation>
        <location evidence="1">Membrane</location>
        <topology evidence="1">Single-pass membrane protein</topology>
    </subcellularLocation>
</comment>
<dbReference type="PANTHER" id="PTHR37461">
    <property type="entry name" value="ANTI-SIGMA-K FACTOR RSKA"/>
    <property type="match status" value="1"/>
</dbReference>
<evidence type="ECO:0000256" key="4">
    <source>
        <dbReference type="ARBA" id="ARBA00022692"/>
    </source>
</evidence>
<dbReference type="Pfam" id="PF22618">
    <property type="entry name" value="RskA_N"/>
    <property type="match status" value="1"/>
</dbReference>
<organism evidence="14 15">
    <name type="scientific">Actinomadura rugatobispora</name>
    <dbReference type="NCBI Taxonomy" id="1994"/>
    <lineage>
        <taxon>Bacteria</taxon>
        <taxon>Bacillati</taxon>
        <taxon>Actinomycetota</taxon>
        <taxon>Actinomycetes</taxon>
        <taxon>Streptosporangiales</taxon>
        <taxon>Thermomonosporaceae</taxon>
        <taxon>Actinomadura</taxon>
    </lineage>
</organism>
<dbReference type="Gene3D" id="1.10.10.1320">
    <property type="entry name" value="Anti-sigma factor, zinc-finger domain"/>
    <property type="match status" value="1"/>
</dbReference>
<evidence type="ECO:0000256" key="7">
    <source>
        <dbReference type="ARBA" id="ARBA00023136"/>
    </source>
</evidence>
<evidence type="ECO:0000259" key="13">
    <source>
        <dbReference type="Pfam" id="PF22618"/>
    </source>
</evidence>
<evidence type="ECO:0000256" key="6">
    <source>
        <dbReference type="ARBA" id="ARBA00023015"/>
    </source>
</evidence>
<reference evidence="15" key="1">
    <citation type="journal article" date="2019" name="Int. J. Syst. Evol. Microbiol.">
        <title>The Global Catalogue of Microorganisms (GCM) 10K type strain sequencing project: providing services to taxonomists for standard genome sequencing and annotation.</title>
        <authorList>
            <consortium name="The Broad Institute Genomics Platform"/>
            <consortium name="The Broad Institute Genome Sequencing Center for Infectious Disease"/>
            <person name="Wu L."/>
            <person name="Ma J."/>
        </authorList>
    </citation>
    <scope>NUCLEOTIDE SEQUENCE [LARGE SCALE GENOMIC DNA]</scope>
    <source>
        <strain evidence="15">KCTC 42087</strain>
    </source>
</reference>
<evidence type="ECO:0000256" key="10">
    <source>
        <dbReference type="ARBA" id="ARBA00030803"/>
    </source>
</evidence>
<keyword evidence="3" id="KW-1003">Cell membrane</keyword>
<evidence type="ECO:0000256" key="11">
    <source>
        <dbReference type="SAM" id="Phobius"/>
    </source>
</evidence>
<dbReference type="InterPro" id="IPR018764">
    <property type="entry name" value="RskA_C"/>
</dbReference>
<dbReference type="InterPro" id="IPR041916">
    <property type="entry name" value="Anti_sigma_zinc_sf"/>
</dbReference>
<keyword evidence="7 11" id="KW-0472">Membrane</keyword>
<evidence type="ECO:0000256" key="1">
    <source>
        <dbReference type="ARBA" id="ARBA00004167"/>
    </source>
</evidence>
<feature type="domain" description="Anti-sigma-K factor RskA N-terminal" evidence="13">
    <location>
        <begin position="8"/>
        <end position="47"/>
    </location>
</feature>
<accession>A0ABW0ZTW9</accession>
<keyword evidence="4 11" id="KW-0812">Transmembrane</keyword>
<keyword evidence="6" id="KW-0805">Transcription regulation</keyword>
<feature type="transmembrane region" description="Helical" evidence="11">
    <location>
        <begin position="91"/>
        <end position="111"/>
    </location>
</feature>
<dbReference type="Pfam" id="PF10099">
    <property type="entry name" value="RskA_C"/>
    <property type="match status" value="1"/>
</dbReference>
<dbReference type="RefSeq" id="WP_378281413.1">
    <property type="nucleotide sequence ID" value="NZ_JBHSON010000010.1"/>
</dbReference>
<evidence type="ECO:0000256" key="2">
    <source>
        <dbReference type="ARBA" id="ARBA00004236"/>
    </source>
</evidence>
<gene>
    <name evidence="14" type="ORF">ACFPZN_09235</name>
</gene>
<evidence type="ECO:0000256" key="5">
    <source>
        <dbReference type="ARBA" id="ARBA00022989"/>
    </source>
</evidence>
<sequence>MTQDPHLLAAAYALDALSDTERRRFRRHLDGCATCAEEVGGLRETTARLAVAATRRPPDSLHRDVLEEIAHTRQLPPRIARGLPRARARGAGWVLAAACLVLALISGTAAVQQYREADRARAFDRQVTAVLTAPDARTATARPGGAGTLTVVASRSLDKAVVAASRLRALPKNETYQLWYLGRAAPRSAGTLPPPASQGRRPFIAEGLADARTIAVTVEPAGGSSQPTGAPFLTVPLG</sequence>
<evidence type="ECO:0000256" key="3">
    <source>
        <dbReference type="ARBA" id="ARBA00022475"/>
    </source>
</evidence>
<dbReference type="InterPro" id="IPR053877">
    <property type="entry name" value="RskA_N"/>
</dbReference>
<evidence type="ECO:0000256" key="9">
    <source>
        <dbReference type="ARBA" id="ARBA00029829"/>
    </source>
</evidence>
<dbReference type="Proteomes" id="UP001596074">
    <property type="component" value="Unassembled WGS sequence"/>
</dbReference>
<keyword evidence="8" id="KW-0804">Transcription</keyword>
<evidence type="ECO:0000313" key="14">
    <source>
        <dbReference type="EMBL" id="MFC5745788.1"/>
    </source>
</evidence>